<dbReference type="VEuPathDB" id="FungiDB:ASPVEDRAFT_149447"/>
<evidence type="ECO:0000259" key="7">
    <source>
        <dbReference type="Pfam" id="PF04130"/>
    </source>
</evidence>
<dbReference type="GO" id="GO:0031122">
    <property type="term" value="P:cytoplasmic microtubule organization"/>
    <property type="evidence" value="ECO:0007669"/>
    <property type="project" value="TreeGrafter"/>
</dbReference>
<evidence type="ECO:0000256" key="4">
    <source>
        <dbReference type="ARBA" id="ARBA00022701"/>
    </source>
</evidence>
<dbReference type="EMBL" id="KV878127">
    <property type="protein sequence ID" value="OJJ00501.1"/>
    <property type="molecule type" value="Genomic_DNA"/>
</dbReference>
<reference evidence="10" key="1">
    <citation type="journal article" date="2017" name="Genome Biol.">
        <title>Comparative genomics reveals high biological diversity and specific adaptations in the industrially and medically important fungal genus Aspergillus.</title>
        <authorList>
            <person name="de Vries R.P."/>
            <person name="Riley R."/>
            <person name="Wiebenga A."/>
            <person name="Aguilar-Osorio G."/>
            <person name="Amillis S."/>
            <person name="Uchima C.A."/>
            <person name="Anderluh G."/>
            <person name="Asadollahi M."/>
            <person name="Askin M."/>
            <person name="Barry K."/>
            <person name="Battaglia E."/>
            <person name="Bayram O."/>
            <person name="Benocci T."/>
            <person name="Braus-Stromeyer S.A."/>
            <person name="Caldana C."/>
            <person name="Canovas D."/>
            <person name="Cerqueira G.C."/>
            <person name="Chen F."/>
            <person name="Chen W."/>
            <person name="Choi C."/>
            <person name="Clum A."/>
            <person name="Dos Santos R.A."/>
            <person name="Damasio A.R."/>
            <person name="Diallinas G."/>
            <person name="Emri T."/>
            <person name="Fekete E."/>
            <person name="Flipphi M."/>
            <person name="Freyberg S."/>
            <person name="Gallo A."/>
            <person name="Gournas C."/>
            <person name="Habgood R."/>
            <person name="Hainaut M."/>
            <person name="Harispe M.L."/>
            <person name="Henrissat B."/>
            <person name="Hilden K.S."/>
            <person name="Hope R."/>
            <person name="Hossain A."/>
            <person name="Karabika E."/>
            <person name="Karaffa L."/>
            <person name="Karanyi Z."/>
            <person name="Krasevec N."/>
            <person name="Kuo A."/>
            <person name="Kusch H."/>
            <person name="LaButti K."/>
            <person name="Lagendijk E.L."/>
            <person name="Lapidus A."/>
            <person name="Levasseur A."/>
            <person name="Lindquist E."/>
            <person name="Lipzen A."/>
            <person name="Logrieco A.F."/>
            <person name="MacCabe A."/>
            <person name="Maekelae M.R."/>
            <person name="Malavazi I."/>
            <person name="Melin P."/>
            <person name="Meyer V."/>
            <person name="Mielnichuk N."/>
            <person name="Miskei M."/>
            <person name="Molnar A.P."/>
            <person name="Mule G."/>
            <person name="Ngan C.Y."/>
            <person name="Orejas M."/>
            <person name="Orosz E."/>
            <person name="Ouedraogo J.P."/>
            <person name="Overkamp K.M."/>
            <person name="Park H.-S."/>
            <person name="Perrone G."/>
            <person name="Piumi F."/>
            <person name="Punt P.J."/>
            <person name="Ram A.F."/>
            <person name="Ramon A."/>
            <person name="Rauscher S."/>
            <person name="Record E."/>
            <person name="Riano-Pachon D.M."/>
            <person name="Robert V."/>
            <person name="Roehrig J."/>
            <person name="Ruller R."/>
            <person name="Salamov A."/>
            <person name="Salih N.S."/>
            <person name="Samson R.A."/>
            <person name="Sandor E."/>
            <person name="Sanguinetti M."/>
            <person name="Schuetze T."/>
            <person name="Sepcic K."/>
            <person name="Shelest E."/>
            <person name="Sherlock G."/>
            <person name="Sophianopoulou V."/>
            <person name="Squina F.M."/>
            <person name="Sun H."/>
            <person name="Susca A."/>
            <person name="Todd R.B."/>
            <person name="Tsang A."/>
            <person name="Unkles S.E."/>
            <person name="van de Wiele N."/>
            <person name="van Rossen-Uffink D."/>
            <person name="Oliveira J.V."/>
            <person name="Vesth T.C."/>
            <person name="Visser J."/>
            <person name="Yu J.-H."/>
            <person name="Zhou M."/>
            <person name="Andersen M.R."/>
            <person name="Archer D.B."/>
            <person name="Baker S.E."/>
            <person name="Benoit I."/>
            <person name="Brakhage A.A."/>
            <person name="Braus G.H."/>
            <person name="Fischer R."/>
            <person name="Frisvad J.C."/>
            <person name="Goldman G.H."/>
            <person name="Houbraken J."/>
            <person name="Oakley B."/>
            <person name="Pocsi I."/>
            <person name="Scazzocchio C."/>
            <person name="Seiboth B."/>
            <person name="vanKuyk P.A."/>
            <person name="Wortman J."/>
            <person name="Dyer P.S."/>
            <person name="Grigoriev I.V."/>
        </authorList>
    </citation>
    <scope>NUCLEOTIDE SEQUENCE [LARGE SCALE GENOMIC DNA]</scope>
    <source>
        <strain evidence="10">CBS 583.65</strain>
    </source>
</reference>
<dbReference type="GO" id="GO:0007020">
    <property type="term" value="P:microtubule nucleation"/>
    <property type="evidence" value="ECO:0007669"/>
    <property type="project" value="InterPro"/>
</dbReference>
<keyword evidence="5" id="KW-0206">Cytoskeleton</keyword>
<keyword evidence="10" id="KW-1185">Reference proteome</keyword>
<feature type="region of interest" description="Disordered" evidence="6">
    <location>
        <begin position="955"/>
        <end position="998"/>
    </location>
</feature>
<dbReference type="GO" id="GO:0051321">
    <property type="term" value="P:meiotic cell cycle"/>
    <property type="evidence" value="ECO:0007669"/>
    <property type="project" value="TreeGrafter"/>
</dbReference>
<dbReference type="GO" id="GO:0005874">
    <property type="term" value="C:microtubule"/>
    <property type="evidence" value="ECO:0007669"/>
    <property type="project" value="UniProtKB-KW"/>
</dbReference>
<dbReference type="PANTHER" id="PTHR19302:SF14">
    <property type="entry name" value="GAMMA-TUBULIN COMPLEX COMPONENT 3"/>
    <property type="match status" value="1"/>
</dbReference>
<dbReference type="GO" id="GO:0051011">
    <property type="term" value="F:microtubule minus-end binding"/>
    <property type="evidence" value="ECO:0007669"/>
    <property type="project" value="TreeGrafter"/>
</dbReference>
<dbReference type="Proteomes" id="UP000184073">
    <property type="component" value="Unassembled WGS sequence"/>
</dbReference>
<dbReference type="Gene3D" id="1.20.120.1900">
    <property type="entry name" value="Gamma-tubulin complex, C-terminal domain"/>
    <property type="match status" value="1"/>
</dbReference>
<feature type="domain" description="Gamma tubulin complex component protein N-terminal" evidence="8">
    <location>
        <begin position="271"/>
        <end position="566"/>
    </location>
</feature>
<dbReference type="GeneID" id="63723713"/>
<dbReference type="Pfam" id="PF17681">
    <property type="entry name" value="GCP_N_terminal"/>
    <property type="match status" value="1"/>
</dbReference>
<accession>A0A1L9PG55</accession>
<keyword evidence="3" id="KW-0963">Cytoplasm</keyword>
<proteinExistence type="inferred from homology"/>
<gene>
    <name evidence="9" type="ORF">ASPVEDRAFT_149447</name>
</gene>
<feature type="compositionally biased region" description="Basic and acidic residues" evidence="6">
    <location>
        <begin position="203"/>
        <end position="261"/>
    </location>
</feature>
<dbReference type="InterPro" id="IPR042241">
    <property type="entry name" value="GCP_C_sf"/>
</dbReference>
<dbReference type="Pfam" id="PF04130">
    <property type="entry name" value="GCP_C_terminal"/>
    <property type="match status" value="1"/>
</dbReference>
<evidence type="ECO:0000256" key="2">
    <source>
        <dbReference type="ARBA" id="ARBA00010337"/>
    </source>
</evidence>
<comment type="similarity">
    <text evidence="2">Belongs to the TUBGCP family.</text>
</comment>
<feature type="domain" description="Gamma tubulin complex component C-terminal" evidence="7">
    <location>
        <begin position="569"/>
        <end position="949"/>
    </location>
</feature>
<feature type="region of interest" description="Disordered" evidence="6">
    <location>
        <begin position="842"/>
        <end position="862"/>
    </location>
</feature>
<evidence type="ECO:0000256" key="6">
    <source>
        <dbReference type="SAM" id="MobiDB-lite"/>
    </source>
</evidence>
<sequence>MSTRHPARPRRIDDALSQLIESLTPPLPLSAIGDEYSDDAEEALAAAEEHRHNAFLEHAWRTIDTHASSADNPGTPPGGIGRRGSLAGAENINNASDLIKRKLLRENASPDKAVRFSNLYSRLLTQPVLSQKWGILYLLYRLSSADGSEDIMGEDGRPRSPLMDHAKLQRILIKDPRAGSGAGASSDDEGPAINSSASQMAARLERRPSTRRADLEREREKERDIEPGSGPERLRMSRQHESTTKDSRGDEQFKDSERDQGAPRPVESGLLRDLPFNLQGLSSTDLQFMSASTLKLPPTLPLPMVSILNTLAEPCLLYRGLSAFVEGSGGGLVSQSLRAALSNELRSYLGLVATLEGEIRRALAAPEESGASKSGVTLKRCVVWTRDATMALRLLSLIVEEAQSKKGGQLISLIHGFSTSHGDPFVCNFAEKLLAHVTRPFYDMLRLWIYDGELSDPYQEFFVVEPEFRPSTDPRRIATSVWEDKYKLEDDMVPSIITQDFAKKVFLIGKSLNFIRYGCGDSGWVEAYSKEASKELRYGDTASLETSIDEAYKTTMARLIHLMDDKFRLFDHLHALKKYLLLGQGDFIALLMESLASNLDRPANSQYRHTLTAQLEHAIRASNAQYDSQDVLRRLDARMLELSHGEIGWDCFTLEYKIDAPVDVVITPWGSTQYLKVFNFLWRVKRVEFSLGSTWRRCMTGARGVLGSVDDKVGADWKRARCVIAEMIHFICQLQYYILFEVIESSWDQLQASISKPGCTLDDLIEAHTKYLNSITHKGLLGSSSSSKASSTGKPEEGFLAQLHHILKIMLAYKDAVDGLYSFSVAEFTRRQELSAKIETRTAQGQWGVSERDHLSSRHSQAHRVASASSSFSYTPNLGTAPDEVATPSSLANHDLSTDDHMLPSLRTRLRDLAVEFRSRLNVLLGDLAYQPDVDMRFLGVVMNFNEVYEPVRRRRATGASSRDKERARRKAPPSGGAPEAQSQQRDAKREKKDASGQ</sequence>
<dbReference type="GO" id="GO:0043015">
    <property type="term" value="F:gamma-tubulin binding"/>
    <property type="evidence" value="ECO:0007669"/>
    <property type="project" value="InterPro"/>
</dbReference>
<dbReference type="InterPro" id="IPR041470">
    <property type="entry name" value="GCP_N"/>
</dbReference>
<dbReference type="GO" id="GO:0000930">
    <property type="term" value="C:gamma-tubulin complex"/>
    <property type="evidence" value="ECO:0007669"/>
    <property type="project" value="TreeGrafter"/>
</dbReference>
<evidence type="ECO:0000259" key="8">
    <source>
        <dbReference type="Pfam" id="PF17681"/>
    </source>
</evidence>
<dbReference type="AlphaFoldDB" id="A0A1L9PG55"/>
<dbReference type="GO" id="GO:0000922">
    <property type="term" value="C:spindle pole"/>
    <property type="evidence" value="ECO:0007669"/>
    <property type="project" value="InterPro"/>
</dbReference>
<name>A0A1L9PG55_ASPVE</name>
<dbReference type="GO" id="GO:0044732">
    <property type="term" value="C:mitotic spindle pole body"/>
    <property type="evidence" value="ECO:0007669"/>
    <property type="project" value="TreeGrafter"/>
</dbReference>
<evidence type="ECO:0000256" key="1">
    <source>
        <dbReference type="ARBA" id="ARBA00004245"/>
    </source>
</evidence>
<dbReference type="RefSeq" id="XP_040666263.1">
    <property type="nucleotide sequence ID" value="XM_040808202.1"/>
</dbReference>
<dbReference type="GO" id="GO:0000278">
    <property type="term" value="P:mitotic cell cycle"/>
    <property type="evidence" value="ECO:0007669"/>
    <property type="project" value="TreeGrafter"/>
</dbReference>
<keyword evidence="4" id="KW-0493">Microtubule</keyword>
<dbReference type="GO" id="GO:0051225">
    <property type="term" value="P:spindle assembly"/>
    <property type="evidence" value="ECO:0007669"/>
    <property type="project" value="TreeGrafter"/>
</dbReference>
<evidence type="ECO:0000256" key="3">
    <source>
        <dbReference type="ARBA" id="ARBA00022490"/>
    </source>
</evidence>
<dbReference type="InterPro" id="IPR007259">
    <property type="entry name" value="GCP"/>
</dbReference>
<protein>
    <submittedName>
        <fullName evidence="9">Uncharacterized protein</fullName>
    </submittedName>
</protein>
<organism evidence="9 10">
    <name type="scientific">Aspergillus versicolor CBS 583.65</name>
    <dbReference type="NCBI Taxonomy" id="1036611"/>
    <lineage>
        <taxon>Eukaryota</taxon>
        <taxon>Fungi</taxon>
        <taxon>Dikarya</taxon>
        <taxon>Ascomycota</taxon>
        <taxon>Pezizomycotina</taxon>
        <taxon>Eurotiomycetes</taxon>
        <taxon>Eurotiomycetidae</taxon>
        <taxon>Eurotiales</taxon>
        <taxon>Aspergillaceae</taxon>
        <taxon>Aspergillus</taxon>
        <taxon>Aspergillus subgen. Nidulantes</taxon>
    </lineage>
</organism>
<feature type="compositionally biased region" description="Basic and acidic residues" evidence="6">
    <location>
        <begin position="986"/>
        <end position="998"/>
    </location>
</feature>
<dbReference type="PANTHER" id="PTHR19302">
    <property type="entry name" value="GAMMA TUBULIN COMPLEX PROTEIN"/>
    <property type="match status" value="1"/>
</dbReference>
<evidence type="ECO:0000256" key="5">
    <source>
        <dbReference type="ARBA" id="ARBA00023212"/>
    </source>
</evidence>
<dbReference type="STRING" id="1036611.A0A1L9PG55"/>
<feature type="region of interest" description="Disordered" evidence="6">
    <location>
        <begin position="175"/>
        <end position="268"/>
    </location>
</feature>
<dbReference type="InterPro" id="IPR040457">
    <property type="entry name" value="GCP_C"/>
</dbReference>
<evidence type="ECO:0000313" key="9">
    <source>
        <dbReference type="EMBL" id="OJJ00501.1"/>
    </source>
</evidence>
<dbReference type="OrthoDB" id="5860513at2759"/>
<comment type="subcellular location">
    <subcellularLocation>
        <location evidence="1">Cytoplasm</location>
        <location evidence="1">Cytoskeleton</location>
    </subcellularLocation>
</comment>
<evidence type="ECO:0000313" key="10">
    <source>
        <dbReference type="Proteomes" id="UP000184073"/>
    </source>
</evidence>